<gene>
    <name evidence="5" type="ORF">HHK36_013189</name>
</gene>
<dbReference type="Gene3D" id="1.25.40.240">
    <property type="entry name" value="Ku, C-terminal domain"/>
    <property type="match status" value="1"/>
</dbReference>
<evidence type="ECO:0000259" key="4">
    <source>
        <dbReference type="Pfam" id="PF08785"/>
    </source>
</evidence>
<feature type="domain" description="Ku C-terminal" evidence="4">
    <location>
        <begin position="35"/>
        <end position="73"/>
    </location>
</feature>
<dbReference type="OrthoDB" id="1744952at2759"/>
<dbReference type="Pfam" id="PF08785">
    <property type="entry name" value="Ku_PK_bind"/>
    <property type="match status" value="1"/>
</dbReference>
<keyword evidence="1" id="KW-0433">Leucine-rich repeat</keyword>
<dbReference type="InterPro" id="IPR027417">
    <property type="entry name" value="P-loop_NTPase"/>
</dbReference>
<dbReference type="Gene3D" id="3.40.50.300">
    <property type="entry name" value="P-loop containing nucleotide triphosphate hydrolases"/>
    <property type="match status" value="1"/>
</dbReference>
<name>A0A834Z9E9_TETSI</name>
<dbReference type="EMBL" id="JABCRI010000008">
    <property type="protein sequence ID" value="KAF8402237.1"/>
    <property type="molecule type" value="Genomic_DNA"/>
</dbReference>
<dbReference type="Proteomes" id="UP000655225">
    <property type="component" value="Unassembled WGS sequence"/>
</dbReference>
<evidence type="ECO:0000256" key="1">
    <source>
        <dbReference type="ARBA" id="ARBA00022614"/>
    </source>
</evidence>
<evidence type="ECO:0000256" key="2">
    <source>
        <dbReference type="ARBA" id="ARBA00022737"/>
    </source>
</evidence>
<comment type="caution">
    <text evidence="5">The sequence shown here is derived from an EMBL/GenBank/DDBJ whole genome shotgun (WGS) entry which is preliminary data.</text>
</comment>
<accession>A0A834Z9E9</accession>
<evidence type="ECO:0000259" key="3">
    <source>
        <dbReference type="Pfam" id="PF08263"/>
    </source>
</evidence>
<sequence length="256" mass="28940">MRREMVLQTLVMSKTVNSIENASIAKVIKIWDLIPVQDFEAMISRRDGTKWVNKAIGDIKNVIFDLVENSYEGLIRRQHEGAMQDGKPHPPLKLVANVNHACEEEAFRSSCSVTLWFLVLVLLGFLLKVSPSVSTNSEGTIQLSSIYVLKCFPLHALRSRLSDPTNVLQSWEPSLVNPCTWDLCNYDQTDYHIVHHIARVHERHVDALAPAFTTVLLKCYIVFAKSLKPQLSSEARKLLVDSYVALRRGDTARGSR</sequence>
<reference evidence="5 6" key="1">
    <citation type="submission" date="2020-04" db="EMBL/GenBank/DDBJ databases">
        <title>Plant Genome Project.</title>
        <authorList>
            <person name="Zhang R.-G."/>
        </authorList>
    </citation>
    <scope>NUCLEOTIDE SEQUENCE [LARGE SCALE GENOMIC DNA]</scope>
    <source>
        <strain evidence="5">YNK0</strain>
        <tissue evidence="5">Leaf</tissue>
    </source>
</reference>
<dbReference type="Pfam" id="PF08263">
    <property type="entry name" value="LRRNT_2"/>
    <property type="match status" value="1"/>
</dbReference>
<dbReference type="InterPro" id="IPR013210">
    <property type="entry name" value="LRR_N_plant-typ"/>
</dbReference>
<protein>
    <submittedName>
        <fullName evidence="5">Uncharacterized protein</fullName>
    </submittedName>
</protein>
<organism evidence="5 6">
    <name type="scientific">Tetracentron sinense</name>
    <name type="common">Spur-leaf</name>
    <dbReference type="NCBI Taxonomy" id="13715"/>
    <lineage>
        <taxon>Eukaryota</taxon>
        <taxon>Viridiplantae</taxon>
        <taxon>Streptophyta</taxon>
        <taxon>Embryophyta</taxon>
        <taxon>Tracheophyta</taxon>
        <taxon>Spermatophyta</taxon>
        <taxon>Magnoliopsida</taxon>
        <taxon>Trochodendrales</taxon>
        <taxon>Trochodendraceae</taxon>
        <taxon>Tetracentron</taxon>
    </lineage>
</organism>
<keyword evidence="6" id="KW-1185">Reference proteome</keyword>
<dbReference type="SUPFAM" id="SSF101420">
    <property type="entry name" value="C-terminal domain of Ku80"/>
    <property type="match status" value="1"/>
</dbReference>
<evidence type="ECO:0000313" key="6">
    <source>
        <dbReference type="Proteomes" id="UP000655225"/>
    </source>
</evidence>
<feature type="domain" description="Leucine-rich repeat-containing N-terminal plant-type" evidence="3">
    <location>
        <begin position="155"/>
        <end position="182"/>
    </location>
</feature>
<dbReference type="InterPro" id="IPR036494">
    <property type="entry name" value="Ku_C_sf"/>
</dbReference>
<evidence type="ECO:0000313" key="5">
    <source>
        <dbReference type="EMBL" id="KAF8402237.1"/>
    </source>
</evidence>
<dbReference type="AlphaFoldDB" id="A0A834Z9E9"/>
<proteinExistence type="predicted"/>
<dbReference type="InterPro" id="IPR014893">
    <property type="entry name" value="Ku_PK_bind"/>
</dbReference>
<keyword evidence="2" id="KW-0677">Repeat</keyword>